<comment type="similarity">
    <text evidence="3">Belongs to the HAD-like hydrolase superfamily. DOG/GPP family.</text>
</comment>
<dbReference type="NCBIfam" id="TIGR01509">
    <property type="entry name" value="HAD-SF-IA-v3"/>
    <property type="match status" value="1"/>
</dbReference>
<evidence type="ECO:0000313" key="5">
    <source>
        <dbReference type="Proteomes" id="UP000822688"/>
    </source>
</evidence>
<dbReference type="InterPro" id="IPR006439">
    <property type="entry name" value="HAD-SF_hydro_IA"/>
</dbReference>
<evidence type="ECO:0000256" key="1">
    <source>
        <dbReference type="ARBA" id="ARBA00022723"/>
    </source>
</evidence>
<evidence type="ECO:0000256" key="2">
    <source>
        <dbReference type="ARBA" id="ARBA00022801"/>
    </source>
</evidence>
<sequence>MAMAGLLTLQPVWSPAPAAANSSRLNSNFFRGARISTSRPAANAGRKNQGTAGVHHRINVTAALPDALLFDCDGVLVDTERDGHRVCFNKAFAEKGLGVHWSVDYFGTILDIGIGKHRITNYFNAIGWPPTIPASQREDVVSALHKRKTDLFIELVESGNLPLRPGVESLIDEALANNVRVAVCSTSLERAVTAIVHTMLGSNRASAMKIFAGDIVPNKKPDPAIYNLAAATLNVRPDRCVVIEDSRIGLRAAKGAGMKCIVTTSAYTEGEDFAIADAVFPCIGERPHQHFDLAFAGSLLRERDLVA</sequence>
<dbReference type="SFLD" id="SFLDS00003">
    <property type="entry name" value="Haloacid_Dehalogenase"/>
    <property type="match status" value="1"/>
</dbReference>
<keyword evidence="1" id="KW-0479">Metal-binding</keyword>
<proteinExistence type="inferred from homology"/>
<dbReference type="AlphaFoldDB" id="A0A8T0HHV8"/>
<dbReference type="Proteomes" id="UP000822688">
    <property type="component" value="Chromosome 6"/>
</dbReference>
<name>A0A8T0HHV8_CERPU</name>
<dbReference type="Gene3D" id="3.40.50.1000">
    <property type="entry name" value="HAD superfamily/HAD-like"/>
    <property type="match status" value="1"/>
</dbReference>
<dbReference type="PANTHER" id="PTHR42896">
    <property type="entry name" value="XYLULOSE-1,5-BISPHOSPHATE (XUBP) PHOSPHATASE"/>
    <property type="match status" value="1"/>
</dbReference>
<dbReference type="InterPro" id="IPR036412">
    <property type="entry name" value="HAD-like_sf"/>
</dbReference>
<reference evidence="4 5" key="1">
    <citation type="submission" date="2020-06" db="EMBL/GenBank/DDBJ databases">
        <title>WGS assembly of Ceratodon purpureus strain R40.</title>
        <authorList>
            <person name="Carey S.B."/>
            <person name="Jenkins J."/>
            <person name="Shu S."/>
            <person name="Lovell J.T."/>
            <person name="Sreedasyam A."/>
            <person name="Maumus F."/>
            <person name="Tiley G.P."/>
            <person name="Fernandez-Pozo N."/>
            <person name="Barry K."/>
            <person name="Chen C."/>
            <person name="Wang M."/>
            <person name="Lipzen A."/>
            <person name="Daum C."/>
            <person name="Saski C.A."/>
            <person name="Payton A.C."/>
            <person name="Mcbreen J.C."/>
            <person name="Conrad R.E."/>
            <person name="Kollar L.M."/>
            <person name="Olsson S."/>
            <person name="Huttunen S."/>
            <person name="Landis J.B."/>
            <person name="Wickett N.J."/>
            <person name="Johnson M.G."/>
            <person name="Rensing S.A."/>
            <person name="Grimwood J."/>
            <person name="Schmutz J."/>
            <person name="Mcdaniel S.F."/>
        </authorList>
    </citation>
    <scope>NUCLEOTIDE SEQUENCE [LARGE SCALE GENOMIC DNA]</scope>
    <source>
        <strain evidence="4 5">R40</strain>
    </source>
</reference>
<dbReference type="SFLD" id="SFLDG01129">
    <property type="entry name" value="C1.5:_HAD__Beta-PGM__Phosphata"/>
    <property type="match status" value="1"/>
</dbReference>
<accession>A0A8T0HHV8</accession>
<evidence type="ECO:0000256" key="3">
    <source>
        <dbReference type="ARBA" id="ARBA00061496"/>
    </source>
</evidence>
<dbReference type="GO" id="GO:0016787">
    <property type="term" value="F:hydrolase activity"/>
    <property type="evidence" value="ECO:0007669"/>
    <property type="project" value="UniProtKB-KW"/>
</dbReference>
<dbReference type="FunFam" id="3.40.50.1000:FF:000036">
    <property type="entry name" value="HAD family hydrolase"/>
    <property type="match status" value="1"/>
</dbReference>
<keyword evidence="2" id="KW-0378">Hydrolase</keyword>
<dbReference type="InterPro" id="IPR023198">
    <property type="entry name" value="PGP-like_dom2"/>
</dbReference>
<dbReference type="PANTHER" id="PTHR42896:SF2">
    <property type="entry name" value="CBBY-LIKE PROTEIN"/>
    <property type="match status" value="1"/>
</dbReference>
<comment type="caution">
    <text evidence="4">The sequence shown here is derived from an EMBL/GenBank/DDBJ whole genome shotgun (WGS) entry which is preliminary data.</text>
</comment>
<dbReference type="Gene3D" id="1.10.150.240">
    <property type="entry name" value="Putative phosphatase, domain 2"/>
    <property type="match status" value="1"/>
</dbReference>
<dbReference type="EMBL" id="CM026427">
    <property type="protein sequence ID" value="KAG0569949.1"/>
    <property type="molecule type" value="Genomic_DNA"/>
</dbReference>
<dbReference type="SFLD" id="SFLDF00035">
    <property type="entry name" value="phosphoglycolate_phosphatase"/>
    <property type="match status" value="1"/>
</dbReference>
<dbReference type="SUPFAM" id="SSF56784">
    <property type="entry name" value="HAD-like"/>
    <property type="match status" value="1"/>
</dbReference>
<protein>
    <submittedName>
        <fullName evidence="4">Uncharacterized protein</fullName>
    </submittedName>
</protein>
<dbReference type="Pfam" id="PF00702">
    <property type="entry name" value="Hydrolase"/>
    <property type="match status" value="1"/>
</dbReference>
<dbReference type="InterPro" id="IPR023214">
    <property type="entry name" value="HAD_sf"/>
</dbReference>
<dbReference type="SFLD" id="SFLDG01135">
    <property type="entry name" value="C1.5.6:_HAD__Beta-PGM__Phospha"/>
    <property type="match status" value="1"/>
</dbReference>
<keyword evidence="5" id="KW-1185">Reference proteome</keyword>
<gene>
    <name evidence="4" type="ORF">KC19_6G127700</name>
</gene>
<dbReference type="GO" id="GO:0046872">
    <property type="term" value="F:metal ion binding"/>
    <property type="evidence" value="ECO:0007669"/>
    <property type="project" value="UniProtKB-KW"/>
</dbReference>
<organism evidence="4 5">
    <name type="scientific">Ceratodon purpureus</name>
    <name type="common">Fire moss</name>
    <name type="synonym">Dicranum purpureum</name>
    <dbReference type="NCBI Taxonomy" id="3225"/>
    <lineage>
        <taxon>Eukaryota</taxon>
        <taxon>Viridiplantae</taxon>
        <taxon>Streptophyta</taxon>
        <taxon>Embryophyta</taxon>
        <taxon>Bryophyta</taxon>
        <taxon>Bryophytina</taxon>
        <taxon>Bryopsida</taxon>
        <taxon>Dicranidae</taxon>
        <taxon>Pseudoditrichales</taxon>
        <taxon>Ditrichaceae</taxon>
        <taxon>Ceratodon</taxon>
    </lineage>
</organism>
<dbReference type="InterPro" id="IPR044999">
    <property type="entry name" value="CbbY-like"/>
</dbReference>
<evidence type="ECO:0000313" key="4">
    <source>
        <dbReference type="EMBL" id="KAG0569949.1"/>
    </source>
</evidence>